<proteinExistence type="predicted"/>
<gene>
    <name evidence="1" type="ORF">GCM10010387_28110</name>
</gene>
<sequence length="71" mass="8119">MNALRRVGDALLRKLVPEAEARAVTCGTACPSRKEYKCIVNRLHERCCYMARPPACMNAYCGEWEFTRSFC</sequence>
<dbReference type="RefSeq" id="WP_190123393.1">
    <property type="nucleotide sequence ID" value="NZ_BMWG01000007.1"/>
</dbReference>
<evidence type="ECO:0000313" key="1">
    <source>
        <dbReference type="EMBL" id="GGZ32451.1"/>
    </source>
</evidence>
<organism evidence="1 2">
    <name type="scientific">Streptomyces inusitatus</name>
    <dbReference type="NCBI Taxonomy" id="68221"/>
    <lineage>
        <taxon>Bacteria</taxon>
        <taxon>Bacillati</taxon>
        <taxon>Actinomycetota</taxon>
        <taxon>Actinomycetes</taxon>
        <taxon>Kitasatosporales</taxon>
        <taxon>Streptomycetaceae</taxon>
        <taxon>Streptomyces</taxon>
    </lineage>
</organism>
<accession>A0A918Q6J9</accession>
<keyword evidence="2" id="KW-1185">Reference proteome</keyword>
<dbReference type="EMBL" id="BMWG01000007">
    <property type="protein sequence ID" value="GGZ32451.1"/>
    <property type="molecule type" value="Genomic_DNA"/>
</dbReference>
<reference evidence="1" key="2">
    <citation type="submission" date="2020-09" db="EMBL/GenBank/DDBJ databases">
        <authorList>
            <person name="Sun Q."/>
            <person name="Ohkuma M."/>
        </authorList>
    </citation>
    <scope>NUCLEOTIDE SEQUENCE</scope>
    <source>
        <strain evidence="1">JCM 4988</strain>
    </source>
</reference>
<dbReference type="Proteomes" id="UP000630936">
    <property type="component" value="Unassembled WGS sequence"/>
</dbReference>
<name>A0A918Q6J9_9ACTN</name>
<dbReference type="AlphaFoldDB" id="A0A918Q6J9"/>
<comment type="caution">
    <text evidence="1">The sequence shown here is derived from an EMBL/GenBank/DDBJ whole genome shotgun (WGS) entry which is preliminary data.</text>
</comment>
<protein>
    <submittedName>
        <fullName evidence="1">Uncharacterized protein</fullName>
    </submittedName>
</protein>
<reference evidence="1" key="1">
    <citation type="journal article" date="2014" name="Int. J. Syst. Evol. Microbiol.">
        <title>Complete genome sequence of Corynebacterium casei LMG S-19264T (=DSM 44701T), isolated from a smear-ripened cheese.</title>
        <authorList>
            <consortium name="US DOE Joint Genome Institute (JGI-PGF)"/>
            <person name="Walter F."/>
            <person name="Albersmeier A."/>
            <person name="Kalinowski J."/>
            <person name="Ruckert C."/>
        </authorList>
    </citation>
    <scope>NUCLEOTIDE SEQUENCE</scope>
    <source>
        <strain evidence="1">JCM 4988</strain>
    </source>
</reference>
<evidence type="ECO:0000313" key="2">
    <source>
        <dbReference type="Proteomes" id="UP000630936"/>
    </source>
</evidence>